<organism evidence="1 2">
    <name type="scientific">Rhodococcoides yunnanense</name>
    <dbReference type="NCBI Taxonomy" id="278209"/>
    <lineage>
        <taxon>Bacteria</taxon>
        <taxon>Bacillati</taxon>
        <taxon>Actinomycetota</taxon>
        <taxon>Actinomycetes</taxon>
        <taxon>Mycobacteriales</taxon>
        <taxon>Nocardiaceae</taxon>
        <taxon>Rhodococcoides</taxon>
    </lineage>
</organism>
<sequence>MSTTVSVAPRGAEGGAVTARILPPGRGRIASNLVSDLSEDVWIELHADGRESVVLP</sequence>
<dbReference type="RefSeq" id="WP_317563334.1">
    <property type="nucleotide sequence ID" value="NZ_JAWLJX010000001.1"/>
</dbReference>
<name>A0ABU4B8L7_9NOCA</name>
<accession>A0ABU4B8L7</accession>
<proteinExistence type="predicted"/>
<dbReference type="Proteomes" id="UP001185755">
    <property type="component" value="Unassembled WGS sequence"/>
</dbReference>
<protein>
    <submittedName>
        <fullName evidence="1">Uncharacterized protein</fullName>
    </submittedName>
</protein>
<evidence type="ECO:0000313" key="1">
    <source>
        <dbReference type="EMBL" id="MDV6260538.1"/>
    </source>
</evidence>
<gene>
    <name evidence="1" type="ORF">R3P96_04220</name>
</gene>
<evidence type="ECO:0000313" key="2">
    <source>
        <dbReference type="Proteomes" id="UP001185755"/>
    </source>
</evidence>
<keyword evidence="2" id="KW-1185">Reference proteome</keyword>
<reference evidence="1 2" key="1">
    <citation type="submission" date="2023-10" db="EMBL/GenBank/DDBJ databases">
        <title>Development of a sustainable strategy for remediation of hydrocarbon-contaminated territories based on the waste exchange concept.</title>
        <authorList>
            <person name="Krivoruchko A."/>
        </authorList>
    </citation>
    <scope>NUCLEOTIDE SEQUENCE [LARGE SCALE GENOMIC DNA]</scope>
    <source>
        <strain evidence="1 2">IEGM 1323</strain>
    </source>
</reference>
<comment type="caution">
    <text evidence="1">The sequence shown here is derived from an EMBL/GenBank/DDBJ whole genome shotgun (WGS) entry which is preliminary data.</text>
</comment>
<dbReference type="EMBL" id="JAWLJX010000001">
    <property type="protein sequence ID" value="MDV6260538.1"/>
    <property type="molecule type" value="Genomic_DNA"/>
</dbReference>